<evidence type="ECO:0000313" key="18">
    <source>
        <dbReference type="EMBL" id="KAG0266532.1"/>
    </source>
</evidence>
<evidence type="ECO:0000256" key="14">
    <source>
        <dbReference type="ARBA" id="ARBA00049393"/>
    </source>
</evidence>
<feature type="compositionally biased region" description="Polar residues" evidence="16">
    <location>
        <begin position="466"/>
        <end position="482"/>
    </location>
</feature>
<dbReference type="GO" id="GO:0106050">
    <property type="term" value="F:tRNA 2'-O-methyltransferase activity"/>
    <property type="evidence" value="ECO:0007669"/>
    <property type="project" value="UniProtKB-UniRule"/>
</dbReference>
<evidence type="ECO:0000256" key="8">
    <source>
        <dbReference type="ARBA" id="ARBA00022694"/>
    </source>
</evidence>
<dbReference type="InterPro" id="IPR007871">
    <property type="entry name" value="Methyltransferase_TRM13"/>
</dbReference>
<feature type="region of interest" description="Disordered" evidence="16">
    <location>
        <begin position="460"/>
        <end position="486"/>
    </location>
</feature>
<evidence type="ECO:0000256" key="1">
    <source>
        <dbReference type="ARBA" id="ARBA00002267"/>
    </source>
</evidence>
<feature type="region of interest" description="Disordered" evidence="16">
    <location>
        <begin position="84"/>
        <end position="111"/>
    </location>
</feature>
<name>A0A9P6QEA8_9FUNG</name>
<evidence type="ECO:0000256" key="12">
    <source>
        <dbReference type="ARBA" id="ARBA00048165"/>
    </source>
</evidence>
<dbReference type="OrthoDB" id="258806at2759"/>
<dbReference type="EMBL" id="JAAAJA010000016">
    <property type="protein sequence ID" value="KAG0266532.1"/>
    <property type="molecule type" value="Genomic_DNA"/>
</dbReference>
<evidence type="ECO:0000256" key="9">
    <source>
        <dbReference type="ARBA" id="ARBA00022723"/>
    </source>
</evidence>
<protein>
    <recommendedName>
        <fullName evidence="4 15">tRNA:m(4)X modification enzyme TRM13</fullName>
        <ecNumber evidence="3 15">2.1.1.225</ecNumber>
    </recommendedName>
</protein>
<evidence type="ECO:0000256" key="2">
    <source>
        <dbReference type="ARBA" id="ARBA00005265"/>
    </source>
</evidence>
<comment type="catalytic activity">
    <reaction evidence="13 15">
        <text>cytidine(4) in tRNA(Gly)(GCC) + S-adenosyl-L-methionine = 2'-O-methylcytidine(4) in tRNA(Gly)(GCC) + S-adenosyl-L-homocysteine + H(+)</text>
        <dbReference type="Rhea" id="RHEA:43192"/>
        <dbReference type="Rhea" id="RHEA-COMP:10399"/>
        <dbReference type="Rhea" id="RHEA-COMP:10400"/>
        <dbReference type="ChEBI" id="CHEBI:15378"/>
        <dbReference type="ChEBI" id="CHEBI:57856"/>
        <dbReference type="ChEBI" id="CHEBI:59789"/>
        <dbReference type="ChEBI" id="CHEBI:74495"/>
        <dbReference type="ChEBI" id="CHEBI:82748"/>
        <dbReference type="EC" id="2.1.1.225"/>
    </reaction>
</comment>
<evidence type="ECO:0000256" key="15">
    <source>
        <dbReference type="RuleBase" id="RU367103"/>
    </source>
</evidence>
<dbReference type="Pfam" id="PF11722">
    <property type="entry name" value="zf-TRM13_CCCH"/>
    <property type="match status" value="1"/>
</dbReference>
<comment type="catalytic activity">
    <reaction evidence="12 15">
        <text>cytidine(4) in tRNA(Pro) + S-adenosyl-L-methionine = 2'-O-methylcytidine(4) in tRNA(Pro) + S-adenosyl-L-homocysteine + H(+)</text>
        <dbReference type="Rhea" id="RHEA:32767"/>
        <dbReference type="Rhea" id="RHEA-COMP:10397"/>
        <dbReference type="Rhea" id="RHEA-COMP:10398"/>
        <dbReference type="ChEBI" id="CHEBI:15378"/>
        <dbReference type="ChEBI" id="CHEBI:57856"/>
        <dbReference type="ChEBI" id="CHEBI:59789"/>
        <dbReference type="ChEBI" id="CHEBI:74495"/>
        <dbReference type="ChEBI" id="CHEBI:82748"/>
        <dbReference type="EC" id="2.1.1.225"/>
    </reaction>
</comment>
<keyword evidence="8 15" id="KW-0819">tRNA processing</keyword>
<evidence type="ECO:0000256" key="13">
    <source>
        <dbReference type="ARBA" id="ARBA00048635"/>
    </source>
</evidence>
<evidence type="ECO:0000256" key="7">
    <source>
        <dbReference type="ARBA" id="ARBA00022691"/>
    </source>
</evidence>
<evidence type="ECO:0000256" key="6">
    <source>
        <dbReference type="ARBA" id="ARBA00022679"/>
    </source>
</evidence>
<keyword evidence="10 15" id="KW-0863">Zinc-finger</keyword>
<evidence type="ECO:0000256" key="5">
    <source>
        <dbReference type="ARBA" id="ARBA00022603"/>
    </source>
</evidence>
<evidence type="ECO:0000256" key="16">
    <source>
        <dbReference type="SAM" id="MobiDB-lite"/>
    </source>
</evidence>
<dbReference type="PANTHER" id="PTHR12998:SF0">
    <property type="entry name" value="TRNA:M(4)X MODIFICATION ENZYME TRM13 HOMOLOG"/>
    <property type="match status" value="1"/>
</dbReference>
<dbReference type="Proteomes" id="UP000726737">
    <property type="component" value="Unassembled WGS sequence"/>
</dbReference>
<dbReference type="InterPro" id="IPR039044">
    <property type="entry name" value="Trm13"/>
</dbReference>
<dbReference type="PANTHER" id="PTHR12998">
    <property type="entry name" value="TRNA:M(4)X MODIFICATION ENZYME TRM13 HOMOLOG"/>
    <property type="match status" value="1"/>
</dbReference>
<organism evidence="18 19">
    <name type="scientific">Mortierella polycephala</name>
    <dbReference type="NCBI Taxonomy" id="41804"/>
    <lineage>
        <taxon>Eukaryota</taxon>
        <taxon>Fungi</taxon>
        <taxon>Fungi incertae sedis</taxon>
        <taxon>Mucoromycota</taxon>
        <taxon>Mortierellomycotina</taxon>
        <taxon>Mortierellomycetes</taxon>
        <taxon>Mortierellales</taxon>
        <taxon>Mortierellaceae</taxon>
        <taxon>Mortierella</taxon>
    </lineage>
</organism>
<reference evidence="18" key="1">
    <citation type="journal article" date="2020" name="Fungal Divers.">
        <title>Resolving the Mortierellaceae phylogeny through synthesis of multi-gene phylogenetics and phylogenomics.</title>
        <authorList>
            <person name="Vandepol N."/>
            <person name="Liber J."/>
            <person name="Desiro A."/>
            <person name="Na H."/>
            <person name="Kennedy M."/>
            <person name="Barry K."/>
            <person name="Grigoriev I.V."/>
            <person name="Miller A.N."/>
            <person name="O'Donnell K."/>
            <person name="Stajich J.E."/>
            <person name="Bonito G."/>
        </authorList>
    </citation>
    <scope>NUCLEOTIDE SEQUENCE</scope>
    <source>
        <strain evidence="18">KOD948</strain>
    </source>
</reference>
<dbReference type="InterPro" id="IPR021721">
    <property type="entry name" value="Znf_CCCH-type_TRM13"/>
</dbReference>
<keyword evidence="6 15" id="KW-0808">Transferase</keyword>
<evidence type="ECO:0000256" key="3">
    <source>
        <dbReference type="ARBA" id="ARBA00012810"/>
    </source>
</evidence>
<gene>
    <name evidence="18" type="ORF">BG011_002022</name>
</gene>
<keyword evidence="7 15" id="KW-0949">S-adenosyl-L-methionine</keyword>
<evidence type="ECO:0000313" key="19">
    <source>
        <dbReference type="Proteomes" id="UP000726737"/>
    </source>
</evidence>
<keyword evidence="19" id="KW-1185">Reference proteome</keyword>
<keyword evidence="9 15" id="KW-0479">Metal-binding</keyword>
<dbReference type="Pfam" id="PF05206">
    <property type="entry name" value="TRM13"/>
    <property type="match status" value="2"/>
</dbReference>
<feature type="domain" description="CHHC U11-48K-type" evidence="17">
    <location>
        <begin position="110"/>
        <end position="137"/>
    </location>
</feature>
<dbReference type="GO" id="GO:0008270">
    <property type="term" value="F:zinc ion binding"/>
    <property type="evidence" value="ECO:0007669"/>
    <property type="project" value="UniProtKB-KW"/>
</dbReference>
<accession>A0A9P6QEA8</accession>
<evidence type="ECO:0000259" key="17">
    <source>
        <dbReference type="PROSITE" id="PS51800"/>
    </source>
</evidence>
<dbReference type="EC" id="2.1.1.225" evidence="3 15"/>
<feature type="compositionally biased region" description="Low complexity" evidence="16">
    <location>
        <begin position="158"/>
        <end position="172"/>
    </location>
</feature>
<feature type="compositionally biased region" description="Basic and acidic residues" evidence="16">
    <location>
        <begin position="1"/>
        <end position="14"/>
    </location>
</feature>
<evidence type="ECO:0000256" key="11">
    <source>
        <dbReference type="ARBA" id="ARBA00022833"/>
    </source>
</evidence>
<comment type="catalytic activity">
    <reaction evidence="14 15">
        <text>adenosine(4) in tRNA(His) + S-adenosyl-L-methionine = 2'-O-methyladenosine(4) in tRNA(His) + S-adenosyl-L-homocysteine + H(+)</text>
        <dbReference type="Rhea" id="RHEA:43196"/>
        <dbReference type="Rhea" id="RHEA-COMP:10401"/>
        <dbReference type="Rhea" id="RHEA-COMP:10402"/>
        <dbReference type="ChEBI" id="CHEBI:15378"/>
        <dbReference type="ChEBI" id="CHEBI:57856"/>
        <dbReference type="ChEBI" id="CHEBI:59789"/>
        <dbReference type="ChEBI" id="CHEBI:74411"/>
        <dbReference type="ChEBI" id="CHEBI:74477"/>
        <dbReference type="EC" id="2.1.1.225"/>
    </reaction>
</comment>
<comment type="similarity">
    <text evidence="2 15">Belongs to the methyltransferase TRM13 family.</text>
</comment>
<feature type="region of interest" description="Disordered" evidence="16">
    <location>
        <begin position="138"/>
        <end position="172"/>
    </location>
</feature>
<feature type="compositionally biased region" description="Polar residues" evidence="16">
    <location>
        <begin position="344"/>
        <end position="356"/>
    </location>
</feature>
<proteinExistence type="inferred from homology"/>
<dbReference type="InterPro" id="IPR022776">
    <property type="entry name" value="TRM13/UPF0224_CHHC_Znf_dom"/>
</dbReference>
<evidence type="ECO:0000256" key="4">
    <source>
        <dbReference type="ARBA" id="ARBA00015883"/>
    </source>
</evidence>
<comment type="caution">
    <text evidence="18">The sequence shown here is derived from an EMBL/GenBank/DDBJ whole genome shotgun (WGS) entry which is preliminary data.</text>
</comment>
<evidence type="ECO:0000256" key="10">
    <source>
        <dbReference type="ARBA" id="ARBA00022771"/>
    </source>
</evidence>
<dbReference type="AlphaFoldDB" id="A0A9P6QEA8"/>
<dbReference type="GO" id="GO:0030488">
    <property type="term" value="P:tRNA methylation"/>
    <property type="evidence" value="ECO:0007669"/>
    <property type="project" value="InterPro"/>
</dbReference>
<dbReference type="Pfam" id="PF05253">
    <property type="entry name" value="zf-U11-48K"/>
    <property type="match status" value="1"/>
</dbReference>
<keyword evidence="5 15" id="KW-0489">Methyltransferase</keyword>
<feature type="region of interest" description="Disordered" evidence="16">
    <location>
        <begin position="1"/>
        <end position="52"/>
    </location>
</feature>
<keyword evidence="11 15" id="KW-0862">Zinc</keyword>
<feature type="region of interest" description="Disordered" evidence="16">
    <location>
        <begin position="330"/>
        <end position="356"/>
    </location>
</feature>
<sequence length="564" mass="62751">MAESKRPLDSKDPEPVAMALAGTLEPPVLNQRRRTKRQKVQGPPPPVPDRPRQCHFLLLSKGKYCSLTTKLGHKFCGEHSMHEAVADGPSGTGVDKENGESKEGKTLRKRIPCPFDPSHTAWADDLKAHLYKCNARPKDNPAQYSEDVNLTLPRPDKSTTSASETASGAAAPVAVTEKKSDVLSILSQEQLESLIKKIQDLHAKYVPEIRTMVLDHSALDERKKTVRNIKHAHQQASLLGHMKRLDMLNDPTTCYVEFGAGRGELTNYLKIAVNDHGTATFVLVDRTPPRNKFDSAILGLEEIKSLVKRHTMDIKDLVLAEVPELRRDVTATQREPPVKDILSSADQKNDNSNESTLDIPAKEVEYVEKKPVIAMSKHLCGGATDITLKCLTNYQRSEQEKSSLPSPVKGILIALCCHQLCQYYMYPNQEYLKEIGISPEEFVYLTRMSSWAVCVNHTKPEKTDGSPVTSSDNKMPVANTSSGDDDHRVEADKELEELGSHIPALDFQAREQLGLQCKRLLDFGRVKYLKENGFDAELVYYVDKDTSLENLALMAVPLAVQGNP</sequence>
<dbReference type="PROSITE" id="PS51800">
    <property type="entry name" value="ZF_CHHC_U11_48K"/>
    <property type="match status" value="1"/>
</dbReference>
<feature type="compositionally biased region" description="Basic and acidic residues" evidence="16">
    <location>
        <begin position="94"/>
        <end position="106"/>
    </location>
</feature>
<comment type="function">
    <text evidence="1 15">tRNA methylase which 2'-O-methylates cytidine(4) in tRNA(Pro) and tRNA(Gly)(GCC), and adenosine(4) in tRNA(His).</text>
</comment>